<dbReference type="RefSeq" id="WP_378607967.1">
    <property type="nucleotide sequence ID" value="NZ_JBHSQN010000013.1"/>
</dbReference>
<name>A0ABW1JW72_9NOCA</name>
<dbReference type="Proteomes" id="UP001596223">
    <property type="component" value="Unassembled WGS sequence"/>
</dbReference>
<sequence length="52" mass="5925">MTDREKPPKQAVPLVNPVVKAAAEQVRKPRPRTETAQLELFSLNSVTRKKNR</sequence>
<proteinExistence type="predicted"/>
<evidence type="ECO:0000313" key="2">
    <source>
        <dbReference type="Proteomes" id="UP001596223"/>
    </source>
</evidence>
<reference evidence="2" key="1">
    <citation type="journal article" date="2019" name="Int. J. Syst. Evol. Microbiol.">
        <title>The Global Catalogue of Microorganisms (GCM) 10K type strain sequencing project: providing services to taxonomists for standard genome sequencing and annotation.</title>
        <authorList>
            <consortium name="The Broad Institute Genomics Platform"/>
            <consortium name="The Broad Institute Genome Sequencing Center for Infectious Disease"/>
            <person name="Wu L."/>
            <person name="Ma J."/>
        </authorList>
    </citation>
    <scope>NUCLEOTIDE SEQUENCE [LARGE SCALE GENOMIC DNA]</scope>
    <source>
        <strain evidence="2">CCUG 36956</strain>
    </source>
</reference>
<organism evidence="1 2">
    <name type="scientific">Nocardia lasii</name>
    <dbReference type="NCBI Taxonomy" id="1616107"/>
    <lineage>
        <taxon>Bacteria</taxon>
        <taxon>Bacillati</taxon>
        <taxon>Actinomycetota</taxon>
        <taxon>Actinomycetes</taxon>
        <taxon>Mycobacteriales</taxon>
        <taxon>Nocardiaceae</taxon>
        <taxon>Nocardia</taxon>
    </lineage>
</organism>
<comment type="caution">
    <text evidence="1">The sequence shown here is derived from an EMBL/GenBank/DDBJ whole genome shotgun (WGS) entry which is preliminary data.</text>
</comment>
<accession>A0ABW1JW72</accession>
<evidence type="ECO:0000313" key="1">
    <source>
        <dbReference type="EMBL" id="MFC6013186.1"/>
    </source>
</evidence>
<keyword evidence="2" id="KW-1185">Reference proteome</keyword>
<protein>
    <submittedName>
        <fullName evidence="1">Uncharacterized protein</fullName>
    </submittedName>
</protein>
<gene>
    <name evidence="1" type="ORF">ACFP3H_19195</name>
</gene>
<dbReference type="EMBL" id="JBHSQN010000013">
    <property type="protein sequence ID" value="MFC6013186.1"/>
    <property type="molecule type" value="Genomic_DNA"/>
</dbReference>